<comment type="caution">
    <text evidence="7">The sequence shown here is derived from an EMBL/GenBank/DDBJ whole genome shotgun (WGS) entry which is preliminary data.</text>
</comment>
<dbReference type="PANTHER" id="PTHR43197">
    <property type="entry name" value="UTP--GLUCOSE-1-PHOSPHATE URIDYLYLTRANSFERASE"/>
    <property type="match status" value="1"/>
</dbReference>
<dbReference type="InterPro" id="IPR029044">
    <property type="entry name" value="Nucleotide-diphossugar_trans"/>
</dbReference>
<evidence type="ECO:0000259" key="6">
    <source>
        <dbReference type="Pfam" id="PF00483"/>
    </source>
</evidence>
<sequence length="286" mass="32427">MLYVKVVITAGGLGTRLLPITKELPKEMLPIFVREKTCIVLKPLLQALFEQLYEFGFREFCFVVGRGKRAIEDHFTPDWDFVSKLKNRGKYNLANELAKFYQMVESSKMAFINQPNPIGFGHAVLTAKFFIGNEAFMVCAGDTYIISPLKSFLKTMMNAFENDVSATLLLQKVSNPKEYGVALVNSSSNYYNVLGVVEKPEIPPSNLAIMPFYLFRPEIFDILEQLKPGFGGEIQLTDAIQGLIDLGRKVSAVMLRDDEIRLDIGTPENYWEAIRMSYEYSVRGLE</sequence>
<evidence type="ECO:0000256" key="5">
    <source>
        <dbReference type="ARBA" id="ARBA00048128"/>
    </source>
</evidence>
<dbReference type="GO" id="GO:0003983">
    <property type="term" value="F:UTP:glucose-1-phosphate uridylyltransferase activity"/>
    <property type="evidence" value="ECO:0007669"/>
    <property type="project" value="UniProtKB-EC"/>
</dbReference>
<name>A0A7C2P403_UNCW3</name>
<dbReference type="PANTHER" id="PTHR43197:SF1">
    <property type="entry name" value="UTP--GLUCOSE-1-PHOSPHATE URIDYLYLTRANSFERASE"/>
    <property type="match status" value="1"/>
</dbReference>
<dbReference type="GO" id="GO:0006011">
    <property type="term" value="P:UDP-alpha-D-glucose metabolic process"/>
    <property type="evidence" value="ECO:0007669"/>
    <property type="project" value="InterPro"/>
</dbReference>
<dbReference type="InterPro" id="IPR005771">
    <property type="entry name" value="GalU_uridylyltTrfase_bac/arc"/>
</dbReference>
<feature type="domain" description="Nucleotidyl transferase" evidence="6">
    <location>
        <begin position="5"/>
        <end position="275"/>
    </location>
</feature>
<dbReference type="Gene3D" id="3.90.550.10">
    <property type="entry name" value="Spore Coat Polysaccharide Biosynthesis Protein SpsA, Chain A"/>
    <property type="match status" value="1"/>
</dbReference>
<protein>
    <recommendedName>
        <fullName evidence="2">UTP--glucose-1-phosphate uridylyltransferase</fullName>
        <ecNumber evidence="2">2.7.7.9</ecNumber>
    </recommendedName>
</protein>
<evidence type="ECO:0000256" key="1">
    <source>
        <dbReference type="ARBA" id="ARBA00006890"/>
    </source>
</evidence>
<evidence type="ECO:0000256" key="4">
    <source>
        <dbReference type="ARBA" id="ARBA00022695"/>
    </source>
</evidence>
<keyword evidence="3 7" id="KW-0808">Transferase</keyword>
<dbReference type="EMBL" id="DSOL01000213">
    <property type="protein sequence ID" value="HEN28476.1"/>
    <property type="molecule type" value="Genomic_DNA"/>
</dbReference>
<gene>
    <name evidence="7" type="ORF">ENQ77_07515</name>
</gene>
<comment type="similarity">
    <text evidence="1">Belongs to the UDPGP type 2 family.</text>
</comment>
<organism evidence="7">
    <name type="scientific">candidate division WOR-3 bacterium</name>
    <dbReference type="NCBI Taxonomy" id="2052148"/>
    <lineage>
        <taxon>Bacteria</taxon>
        <taxon>Bacteria division WOR-3</taxon>
    </lineage>
</organism>
<dbReference type="SUPFAM" id="SSF53448">
    <property type="entry name" value="Nucleotide-diphospho-sugar transferases"/>
    <property type="match status" value="1"/>
</dbReference>
<evidence type="ECO:0000256" key="2">
    <source>
        <dbReference type="ARBA" id="ARBA00012415"/>
    </source>
</evidence>
<dbReference type="InterPro" id="IPR005835">
    <property type="entry name" value="NTP_transferase_dom"/>
</dbReference>
<evidence type="ECO:0000313" key="7">
    <source>
        <dbReference type="EMBL" id="HEN28476.1"/>
    </source>
</evidence>
<evidence type="ECO:0000256" key="3">
    <source>
        <dbReference type="ARBA" id="ARBA00022679"/>
    </source>
</evidence>
<dbReference type="AlphaFoldDB" id="A0A7C2P403"/>
<proteinExistence type="inferred from homology"/>
<keyword evidence="4 7" id="KW-0548">Nucleotidyltransferase</keyword>
<dbReference type="EC" id="2.7.7.9" evidence="2"/>
<comment type="catalytic activity">
    <reaction evidence="5">
        <text>alpha-D-glucose 1-phosphate + UTP + H(+) = UDP-alpha-D-glucose + diphosphate</text>
        <dbReference type="Rhea" id="RHEA:19889"/>
        <dbReference type="ChEBI" id="CHEBI:15378"/>
        <dbReference type="ChEBI" id="CHEBI:33019"/>
        <dbReference type="ChEBI" id="CHEBI:46398"/>
        <dbReference type="ChEBI" id="CHEBI:58601"/>
        <dbReference type="ChEBI" id="CHEBI:58885"/>
        <dbReference type="EC" id="2.7.7.9"/>
    </reaction>
</comment>
<reference evidence="7" key="1">
    <citation type="journal article" date="2020" name="mSystems">
        <title>Genome- and Community-Level Interaction Insights into Carbon Utilization and Element Cycling Functions of Hydrothermarchaeota in Hydrothermal Sediment.</title>
        <authorList>
            <person name="Zhou Z."/>
            <person name="Liu Y."/>
            <person name="Xu W."/>
            <person name="Pan J."/>
            <person name="Luo Z.H."/>
            <person name="Li M."/>
        </authorList>
    </citation>
    <scope>NUCLEOTIDE SEQUENCE [LARGE SCALE GENOMIC DNA]</scope>
    <source>
        <strain evidence="7">SpSt-34</strain>
    </source>
</reference>
<dbReference type="Pfam" id="PF00483">
    <property type="entry name" value="NTP_transferase"/>
    <property type="match status" value="1"/>
</dbReference>
<accession>A0A7C2P403</accession>